<organism evidence="2 3">
    <name type="scientific">Pararge aegeria aegeria</name>
    <dbReference type="NCBI Taxonomy" id="348720"/>
    <lineage>
        <taxon>Eukaryota</taxon>
        <taxon>Metazoa</taxon>
        <taxon>Ecdysozoa</taxon>
        <taxon>Arthropoda</taxon>
        <taxon>Hexapoda</taxon>
        <taxon>Insecta</taxon>
        <taxon>Pterygota</taxon>
        <taxon>Neoptera</taxon>
        <taxon>Endopterygota</taxon>
        <taxon>Lepidoptera</taxon>
        <taxon>Glossata</taxon>
        <taxon>Ditrysia</taxon>
        <taxon>Papilionoidea</taxon>
        <taxon>Nymphalidae</taxon>
        <taxon>Satyrinae</taxon>
        <taxon>Satyrini</taxon>
        <taxon>Parargina</taxon>
        <taxon>Pararge</taxon>
    </lineage>
</organism>
<evidence type="ECO:0000256" key="1">
    <source>
        <dbReference type="SAM" id="MobiDB-lite"/>
    </source>
</evidence>
<gene>
    <name evidence="2" type="primary">jg14022</name>
    <name evidence="2" type="ORF">PAEG_LOCUS9231</name>
</gene>
<feature type="compositionally biased region" description="Basic and acidic residues" evidence="1">
    <location>
        <begin position="1"/>
        <end position="15"/>
    </location>
</feature>
<protein>
    <submittedName>
        <fullName evidence="2">Jg14022 protein</fullName>
    </submittedName>
</protein>
<dbReference type="PROSITE" id="PS51257">
    <property type="entry name" value="PROKAR_LIPOPROTEIN"/>
    <property type="match status" value="1"/>
</dbReference>
<dbReference type="EMBL" id="CAKXAJ010024761">
    <property type="protein sequence ID" value="CAH2229949.1"/>
    <property type="molecule type" value="Genomic_DNA"/>
</dbReference>
<feature type="region of interest" description="Disordered" evidence="1">
    <location>
        <begin position="1"/>
        <end position="20"/>
    </location>
</feature>
<evidence type="ECO:0000313" key="2">
    <source>
        <dbReference type="EMBL" id="CAH2229949.1"/>
    </source>
</evidence>
<keyword evidence="3" id="KW-1185">Reference proteome</keyword>
<dbReference type="AlphaFoldDB" id="A0A8S4R7W8"/>
<comment type="caution">
    <text evidence="2">The sequence shown here is derived from an EMBL/GenBank/DDBJ whole genome shotgun (WGS) entry which is preliminary data.</text>
</comment>
<proteinExistence type="predicted"/>
<accession>A0A8S4R7W8</accession>
<evidence type="ECO:0000313" key="3">
    <source>
        <dbReference type="Proteomes" id="UP000838756"/>
    </source>
</evidence>
<name>A0A8S4R7W8_9NEOP</name>
<feature type="region of interest" description="Disordered" evidence="1">
    <location>
        <begin position="41"/>
        <end position="75"/>
    </location>
</feature>
<dbReference type="Proteomes" id="UP000838756">
    <property type="component" value="Unassembled WGS sequence"/>
</dbReference>
<reference evidence="2" key="1">
    <citation type="submission" date="2022-03" db="EMBL/GenBank/DDBJ databases">
        <authorList>
            <person name="Lindestad O."/>
        </authorList>
    </citation>
    <scope>NUCLEOTIDE SEQUENCE</scope>
</reference>
<sequence length="75" mass="8187">MEDPSKKYKTSESRNRKGTSAQCFNPAIFQSCANEKLVSKKKTPPAFPAPSNRKCRKSNVFHGGGATPAVAEPFE</sequence>